<evidence type="ECO:0000256" key="1">
    <source>
        <dbReference type="SAM" id="Phobius"/>
    </source>
</evidence>
<keyword evidence="1" id="KW-0812">Transmembrane</keyword>
<reference evidence="2 3" key="1">
    <citation type="submission" date="2016-11" db="EMBL/GenBank/DDBJ databases">
        <authorList>
            <person name="Jaros S."/>
            <person name="Januszkiewicz K."/>
            <person name="Wedrychowicz H."/>
        </authorList>
    </citation>
    <scope>NUCLEOTIDE SEQUENCE [LARGE SCALE GENOMIC DNA]</scope>
    <source>
        <strain evidence="2 3">DSM 16112</strain>
    </source>
</reference>
<evidence type="ECO:0000313" key="3">
    <source>
        <dbReference type="Proteomes" id="UP000184327"/>
    </source>
</evidence>
<keyword evidence="1" id="KW-1133">Transmembrane helix</keyword>
<dbReference type="RefSeq" id="WP_073356211.1">
    <property type="nucleotide sequence ID" value="NZ_FQUZ01000017.1"/>
</dbReference>
<organism evidence="2 3">
    <name type="scientific">Lampropedia hyalina DSM 16112</name>
    <dbReference type="NCBI Taxonomy" id="1122156"/>
    <lineage>
        <taxon>Bacteria</taxon>
        <taxon>Pseudomonadati</taxon>
        <taxon>Pseudomonadota</taxon>
        <taxon>Betaproteobacteria</taxon>
        <taxon>Burkholderiales</taxon>
        <taxon>Comamonadaceae</taxon>
        <taxon>Lampropedia</taxon>
    </lineage>
</organism>
<dbReference type="AlphaFoldDB" id="A0A1M5ACD1"/>
<dbReference type="STRING" id="1122156.SAMN02745117_01640"/>
<gene>
    <name evidence="2" type="ORF">SAMN02745117_01640</name>
</gene>
<dbReference type="EMBL" id="FQUZ01000017">
    <property type="protein sequence ID" value="SHF27845.1"/>
    <property type="molecule type" value="Genomic_DNA"/>
</dbReference>
<proteinExistence type="predicted"/>
<keyword evidence="3" id="KW-1185">Reference proteome</keyword>
<evidence type="ECO:0000313" key="2">
    <source>
        <dbReference type="EMBL" id="SHF27845.1"/>
    </source>
</evidence>
<keyword evidence="1" id="KW-0472">Membrane</keyword>
<dbReference type="Proteomes" id="UP000184327">
    <property type="component" value="Unassembled WGS sequence"/>
</dbReference>
<name>A0A1M5ACD1_9BURK</name>
<feature type="transmembrane region" description="Helical" evidence="1">
    <location>
        <begin position="39"/>
        <end position="63"/>
    </location>
</feature>
<protein>
    <submittedName>
        <fullName evidence="2">Uncharacterized protein</fullName>
    </submittedName>
</protein>
<accession>A0A1M5ACD1</accession>
<sequence length="69" mass="7487">MLIQCAHDLMPCPPEYQVATAEITIETFAALGLTPESLLYAYSFGIAMVLTPALLGYVTSVAIKLIRQL</sequence>